<protein>
    <recommendedName>
        <fullName evidence="4">Vitellogenin II</fullName>
    </recommendedName>
</protein>
<proteinExistence type="predicted"/>
<feature type="compositionally biased region" description="Polar residues" evidence="1">
    <location>
        <begin position="216"/>
        <end position="235"/>
    </location>
</feature>
<dbReference type="PROSITE" id="PS51257">
    <property type="entry name" value="PROKAR_LIPOPROTEIN"/>
    <property type="match status" value="1"/>
</dbReference>
<evidence type="ECO:0008006" key="4">
    <source>
        <dbReference type="Google" id="ProtNLM"/>
    </source>
</evidence>
<comment type="caution">
    <text evidence="2">The sequence shown here is derived from an EMBL/GenBank/DDBJ whole genome shotgun (WGS) entry which is preliminary data.</text>
</comment>
<name>A0ABT4S3F6_9FLAO</name>
<feature type="compositionally biased region" description="Polar residues" evidence="1">
    <location>
        <begin position="254"/>
        <end position="310"/>
    </location>
</feature>
<dbReference type="RefSeq" id="WP_191072676.1">
    <property type="nucleotide sequence ID" value="NZ_CAXQEU010000010.1"/>
</dbReference>
<keyword evidence="3" id="KW-1185">Reference proteome</keyword>
<dbReference type="EMBL" id="JAPFGC010000002">
    <property type="protein sequence ID" value="MDA0178614.1"/>
    <property type="molecule type" value="Genomic_DNA"/>
</dbReference>
<sequence>MKIINYSFKNKPSILLVIIGVILTSCGSYQYVGQTNDGIYETSESEVIITDNESNDNYYTNYFRDKALEVENLNTEESDIFTDIDTYQSTYTDSTNVKQNAGWGETNNQVVVNLYNDVYTDQLYRYGWGNWTDVYFYNYGWNNWRWNRWNRWNSWGWNSWGWNNWGWNAGFYDPFWYGGFYGYAYHPAYYGYSPYYNGIYSRRGISYNAGRRGTMTRTNSMLNGRSSSRILNNNATRPSRSTSVRPRTNTSVRPRSNNSTVRPSNSTVKPRSNSTVRPRTNSTGRPRTNNTVKPRTSTPRNNNYSTPRTNSSSRSFRGSSRSSSRGGRRG</sequence>
<accession>A0ABT4S3F6</accession>
<evidence type="ECO:0000313" key="3">
    <source>
        <dbReference type="Proteomes" id="UP001149142"/>
    </source>
</evidence>
<feature type="compositionally biased region" description="Low complexity" evidence="1">
    <location>
        <begin position="236"/>
        <end position="253"/>
    </location>
</feature>
<evidence type="ECO:0000313" key="2">
    <source>
        <dbReference type="EMBL" id="MDA0178614.1"/>
    </source>
</evidence>
<gene>
    <name evidence="2" type="ORF">OOZ35_14010</name>
</gene>
<evidence type="ECO:0000256" key="1">
    <source>
        <dbReference type="SAM" id="MobiDB-lite"/>
    </source>
</evidence>
<feature type="region of interest" description="Disordered" evidence="1">
    <location>
        <begin position="216"/>
        <end position="330"/>
    </location>
</feature>
<reference evidence="2" key="1">
    <citation type="submission" date="2022-11" db="EMBL/GenBank/DDBJ databases">
        <title>Refractory cell wall polysaccharides provide important carbon source for microbial heterotrophs in the hadal ocean.</title>
        <authorList>
            <person name="Zhu X."/>
        </authorList>
    </citation>
    <scope>NUCLEOTIDE SEQUENCE</scope>
    <source>
        <strain evidence="2">MTRN7</strain>
    </source>
</reference>
<dbReference type="Proteomes" id="UP001149142">
    <property type="component" value="Unassembled WGS sequence"/>
</dbReference>
<feature type="compositionally biased region" description="Low complexity" evidence="1">
    <location>
        <begin position="311"/>
        <end position="330"/>
    </location>
</feature>
<organism evidence="2 3">
    <name type="scientific">Mesoflavibacter profundi</name>
    <dbReference type="NCBI Taxonomy" id="2708110"/>
    <lineage>
        <taxon>Bacteria</taxon>
        <taxon>Pseudomonadati</taxon>
        <taxon>Bacteroidota</taxon>
        <taxon>Flavobacteriia</taxon>
        <taxon>Flavobacteriales</taxon>
        <taxon>Flavobacteriaceae</taxon>
        <taxon>Mesoflavibacter</taxon>
    </lineage>
</organism>